<evidence type="ECO:0000259" key="10">
    <source>
        <dbReference type="PROSITE" id="PS50106"/>
    </source>
</evidence>
<dbReference type="InterPro" id="IPR001478">
    <property type="entry name" value="PDZ"/>
</dbReference>
<evidence type="ECO:0000256" key="6">
    <source>
        <dbReference type="ARBA" id="ARBA00022764"/>
    </source>
</evidence>
<accession>A0ABU4RKM6</accession>
<feature type="signal peptide" evidence="9">
    <location>
        <begin position="1"/>
        <end position="22"/>
    </location>
</feature>
<dbReference type="SUPFAM" id="SSF50494">
    <property type="entry name" value="Trypsin-like serine proteases"/>
    <property type="match status" value="1"/>
</dbReference>
<keyword evidence="6" id="KW-0574">Periplasm</keyword>
<dbReference type="PROSITE" id="PS50106">
    <property type="entry name" value="PDZ"/>
    <property type="match status" value="2"/>
</dbReference>
<keyword evidence="3" id="KW-0645">Protease</keyword>
<dbReference type="EMBL" id="JAXAFJ010000002">
    <property type="protein sequence ID" value="MDX6805136.1"/>
    <property type="molecule type" value="Genomic_DNA"/>
</dbReference>
<keyword evidence="12" id="KW-1185">Reference proteome</keyword>
<gene>
    <name evidence="11" type="ORF">SCD90_03570</name>
</gene>
<evidence type="ECO:0000256" key="7">
    <source>
        <dbReference type="ARBA" id="ARBA00022801"/>
    </source>
</evidence>
<dbReference type="Pfam" id="PF13180">
    <property type="entry name" value="PDZ_2"/>
    <property type="match status" value="1"/>
</dbReference>
<dbReference type="Gene3D" id="2.40.10.120">
    <property type="match status" value="1"/>
</dbReference>
<keyword evidence="7 11" id="KW-0378">Hydrolase</keyword>
<evidence type="ECO:0000256" key="3">
    <source>
        <dbReference type="ARBA" id="ARBA00022670"/>
    </source>
</evidence>
<evidence type="ECO:0000256" key="2">
    <source>
        <dbReference type="ARBA" id="ARBA00010541"/>
    </source>
</evidence>
<dbReference type="NCBIfam" id="TIGR02037">
    <property type="entry name" value="degP_htrA_DO"/>
    <property type="match status" value="1"/>
</dbReference>
<dbReference type="PANTHER" id="PTHR22939:SF129">
    <property type="entry name" value="SERINE PROTEASE HTRA2, MITOCHONDRIAL"/>
    <property type="match status" value="1"/>
</dbReference>
<evidence type="ECO:0000313" key="12">
    <source>
        <dbReference type="Proteomes" id="UP001274321"/>
    </source>
</evidence>
<feature type="domain" description="PDZ" evidence="10">
    <location>
        <begin position="276"/>
        <end position="352"/>
    </location>
</feature>
<proteinExistence type="inferred from homology"/>
<evidence type="ECO:0000313" key="11">
    <source>
        <dbReference type="EMBL" id="MDX6805136.1"/>
    </source>
</evidence>
<comment type="caution">
    <text evidence="11">The sequence shown here is derived from an EMBL/GenBank/DDBJ whole genome shotgun (WGS) entry which is preliminary data.</text>
</comment>
<dbReference type="Proteomes" id="UP001274321">
    <property type="component" value="Unassembled WGS sequence"/>
</dbReference>
<comment type="subcellular location">
    <subcellularLocation>
        <location evidence="1">Periplasm</location>
    </subcellularLocation>
</comment>
<reference evidence="11 12" key="1">
    <citation type="submission" date="2023-11" db="EMBL/GenBank/DDBJ databases">
        <authorList>
            <person name="Bao R."/>
        </authorList>
    </citation>
    <scope>NUCLEOTIDE SEQUENCE [LARGE SCALE GENOMIC DNA]</scope>
    <source>
        <strain evidence="11 12">PJ23</strain>
    </source>
</reference>
<evidence type="ECO:0000256" key="5">
    <source>
        <dbReference type="ARBA" id="ARBA00022737"/>
    </source>
</evidence>
<dbReference type="SMART" id="SM00228">
    <property type="entry name" value="PDZ"/>
    <property type="match status" value="2"/>
</dbReference>
<dbReference type="RefSeq" id="WP_319843266.1">
    <property type="nucleotide sequence ID" value="NZ_JAXAFJ010000002.1"/>
</dbReference>
<evidence type="ECO:0000256" key="4">
    <source>
        <dbReference type="ARBA" id="ARBA00022729"/>
    </source>
</evidence>
<evidence type="ECO:0000256" key="9">
    <source>
        <dbReference type="SAM" id="SignalP"/>
    </source>
</evidence>
<organism evidence="11 12">
    <name type="scientific">Terrihabitans rhizophilus</name>
    <dbReference type="NCBI Taxonomy" id="3092662"/>
    <lineage>
        <taxon>Bacteria</taxon>
        <taxon>Pseudomonadati</taxon>
        <taxon>Pseudomonadota</taxon>
        <taxon>Alphaproteobacteria</taxon>
        <taxon>Hyphomicrobiales</taxon>
        <taxon>Terrihabitans</taxon>
    </lineage>
</organism>
<dbReference type="InterPro" id="IPR009003">
    <property type="entry name" value="Peptidase_S1_PA"/>
</dbReference>
<dbReference type="EC" id="3.4.21.107" evidence="11"/>
<dbReference type="InterPro" id="IPR001940">
    <property type="entry name" value="Peptidase_S1C"/>
</dbReference>
<dbReference type="Pfam" id="PF13365">
    <property type="entry name" value="Trypsin_2"/>
    <property type="match status" value="1"/>
</dbReference>
<dbReference type="Gene3D" id="2.30.42.10">
    <property type="match status" value="2"/>
</dbReference>
<keyword evidence="8" id="KW-0720">Serine protease</keyword>
<dbReference type="InterPro" id="IPR036034">
    <property type="entry name" value="PDZ_sf"/>
</dbReference>
<keyword evidence="4 9" id="KW-0732">Signal</keyword>
<comment type="similarity">
    <text evidence="2">Belongs to the peptidase S1C family.</text>
</comment>
<dbReference type="SUPFAM" id="SSF50156">
    <property type="entry name" value="PDZ domain-like"/>
    <property type="match status" value="2"/>
</dbReference>
<feature type="chain" id="PRO_5046708151" evidence="9">
    <location>
        <begin position="23"/>
        <end position="470"/>
    </location>
</feature>
<dbReference type="InterPro" id="IPR041489">
    <property type="entry name" value="PDZ_6"/>
</dbReference>
<dbReference type="PRINTS" id="PR00834">
    <property type="entry name" value="PROTEASES2C"/>
</dbReference>
<sequence length="470" mass="49552">MKASVLALLVAASAVTVQSAQAQQRAVPASTGDVRLSYAPVARQVSPAVVNVYASRVVPQQRVRAFPFEDPLLQEFFGRQMPSMPRERLQRSLGSGVLVDASGLIVTNNHVIEGMTDVRVSLADQREFDADIVLTDPASDIAVLRILEGKGGFPILPLAETDDVEVGDVVLAVGNPFGLGQTVTQGILSAVRRVQNKEGGASVYLQTDAAINQGNSGGALVDMGGKLVGINTAIFSKSGGSDGIGFAVPTPIVRLVLDAARGGDKTVRRPWFGAETQQVTREIAESLGVDRPIGALIVDVQPNSPAAEAGLKAGDLVTSIDGRAVEDTMALTYQLTIKPLGSSARLNFVRDGKETAATLKVQPAPETTPRDERVIEGEGPFAGAKVVNLSPAVSEELGIGGQPTGVIVMDVARASIAGRLGIQRGDRVLAINDQPVGSVRELAEMNQERQRFWKVSIGRGGQVLTQVFRF</sequence>
<dbReference type="PANTHER" id="PTHR22939">
    <property type="entry name" value="SERINE PROTEASE FAMILY S1C HTRA-RELATED"/>
    <property type="match status" value="1"/>
</dbReference>
<feature type="domain" description="PDZ" evidence="10">
    <location>
        <begin position="386"/>
        <end position="436"/>
    </location>
</feature>
<dbReference type="Pfam" id="PF17820">
    <property type="entry name" value="PDZ_6"/>
    <property type="match status" value="1"/>
</dbReference>
<protein>
    <submittedName>
        <fullName evidence="11">Do family serine endopeptidase</fullName>
        <ecNumber evidence="11">3.4.21.107</ecNumber>
    </submittedName>
</protein>
<dbReference type="InterPro" id="IPR011782">
    <property type="entry name" value="Pept_S1C_Do"/>
</dbReference>
<evidence type="ECO:0000256" key="8">
    <source>
        <dbReference type="ARBA" id="ARBA00022825"/>
    </source>
</evidence>
<name>A0ABU4RKM6_9HYPH</name>
<evidence type="ECO:0000256" key="1">
    <source>
        <dbReference type="ARBA" id="ARBA00004418"/>
    </source>
</evidence>
<dbReference type="GO" id="GO:0016787">
    <property type="term" value="F:hydrolase activity"/>
    <property type="evidence" value="ECO:0007669"/>
    <property type="project" value="UniProtKB-KW"/>
</dbReference>
<keyword evidence="5" id="KW-0677">Repeat</keyword>